<keyword evidence="7" id="KW-1133">Transmembrane helix</keyword>
<keyword evidence="7" id="KW-0472">Membrane</keyword>
<keyword evidence="3" id="KW-0378">Hydrolase</keyword>
<dbReference type="PROSITE" id="PS00134">
    <property type="entry name" value="TRYPSIN_HIS"/>
    <property type="match status" value="1"/>
</dbReference>
<organism evidence="9 10">
    <name type="scientific">Vombatus ursinus</name>
    <name type="common">Common wombat</name>
    <dbReference type="NCBI Taxonomy" id="29139"/>
    <lineage>
        <taxon>Eukaryota</taxon>
        <taxon>Metazoa</taxon>
        <taxon>Chordata</taxon>
        <taxon>Craniata</taxon>
        <taxon>Vertebrata</taxon>
        <taxon>Euteleostomi</taxon>
        <taxon>Mammalia</taxon>
        <taxon>Metatheria</taxon>
        <taxon>Diprotodontia</taxon>
        <taxon>Vombatidae</taxon>
        <taxon>Vombatus</taxon>
    </lineage>
</organism>
<keyword evidence="10" id="KW-1185">Reference proteome</keyword>
<dbReference type="PANTHER" id="PTHR24264">
    <property type="entry name" value="TRYPSIN-RELATED"/>
    <property type="match status" value="1"/>
</dbReference>
<protein>
    <recommendedName>
        <fullName evidence="8">Peptidase S1 domain-containing protein</fullName>
    </recommendedName>
</protein>
<reference evidence="9" key="2">
    <citation type="submission" date="2025-08" db="UniProtKB">
        <authorList>
            <consortium name="Ensembl"/>
        </authorList>
    </citation>
    <scope>IDENTIFICATION</scope>
</reference>
<evidence type="ECO:0000256" key="1">
    <source>
        <dbReference type="ARBA" id="ARBA00022670"/>
    </source>
</evidence>
<dbReference type="Gene3D" id="2.40.10.10">
    <property type="entry name" value="Trypsin-like serine proteases"/>
    <property type="match status" value="1"/>
</dbReference>
<keyword evidence="4" id="KW-0720">Serine protease</keyword>
<feature type="transmembrane region" description="Helical" evidence="7">
    <location>
        <begin position="6"/>
        <end position="27"/>
    </location>
</feature>
<name>A0A4X2LVH3_VOMUR</name>
<keyword evidence="6" id="KW-1015">Disulfide bond</keyword>
<dbReference type="GO" id="GO:0004252">
    <property type="term" value="F:serine-type endopeptidase activity"/>
    <property type="evidence" value="ECO:0007669"/>
    <property type="project" value="InterPro"/>
</dbReference>
<keyword evidence="2" id="KW-0732">Signal</keyword>
<dbReference type="GeneTree" id="ENSGT01050000244883"/>
<keyword evidence="1" id="KW-0645">Protease</keyword>
<keyword evidence="5" id="KW-0865">Zymogen</keyword>
<feature type="domain" description="Peptidase S1" evidence="8">
    <location>
        <begin position="35"/>
        <end position="82"/>
    </location>
</feature>
<evidence type="ECO:0000256" key="7">
    <source>
        <dbReference type="SAM" id="Phobius"/>
    </source>
</evidence>
<dbReference type="InterPro" id="IPR050127">
    <property type="entry name" value="Serine_Proteases_S1"/>
</dbReference>
<evidence type="ECO:0000259" key="8">
    <source>
        <dbReference type="PROSITE" id="PS50240"/>
    </source>
</evidence>
<dbReference type="PANTHER" id="PTHR24264:SF57">
    <property type="entry name" value="TRYPSIN-2"/>
    <property type="match status" value="1"/>
</dbReference>
<dbReference type="InterPro" id="IPR001254">
    <property type="entry name" value="Trypsin_dom"/>
</dbReference>
<evidence type="ECO:0000256" key="3">
    <source>
        <dbReference type="ARBA" id="ARBA00022801"/>
    </source>
</evidence>
<evidence type="ECO:0000313" key="9">
    <source>
        <dbReference type="Ensembl" id="ENSVURP00010029509.1"/>
    </source>
</evidence>
<dbReference type="GO" id="GO:0005615">
    <property type="term" value="C:extracellular space"/>
    <property type="evidence" value="ECO:0007669"/>
    <property type="project" value="TreeGrafter"/>
</dbReference>
<dbReference type="AlphaFoldDB" id="A0A4X2LVH3"/>
<dbReference type="Proteomes" id="UP000314987">
    <property type="component" value="Unassembled WGS sequence"/>
</dbReference>
<dbReference type="GO" id="GO:0006508">
    <property type="term" value="P:proteolysis"/>
    <property type="evidence" value="ECO:0007669"/>
    <property type="project" value="UniProtKB-KW"/>
</dbReference>
<reference evidence="9" key="3">
    <citation type="submission" date="2025-09" db="UniProtKB">
        <authorList>
            <consortium name="Ensembl"/>
        </authorList>
    </citation>
    <scope>IDENTIFICATION</scope>
</reference>
<keyword evidence="7" id="KW-0812">Transmembrane</keyword>
<evidence type="ECO:0000256" key="5">
    <source>
        <dbReference type="ARBA" id="ARBA00023145"/>
    </source>
</evidence>
<gene>
    <name evidence="9" type="primary">LOC114027276</name>
</gene>
<evidence type="ECO:0000256" key="2">
    <source>
        <dbReference type="ARBA" id="ARBA00022729"/>
    </source>
</evidence>
<evidence type="ECO:0000256" key="6">
    <source>
        <dbReference type="ARBA" id="ARBA00023157"/>
    </source>
</evidence>
<evidence type="ECO:0000313" key="10">
    <source>
        <dbReference type="Proteomes" id="UP000314987"/>
    </source>
</evidence>
<dbReference type="Pfam" id="PF00089">
    <property type="entry name" value="Trypsin"/>
    <property type="match status" value="1"/>
</dbReference>
<dbReference type="Ensembl" id="ENSVURT00010033614.1">
    <property type="protein sequence ID" value="ENSVURP00010029509.1"/>
    <property type="gene ID" value="ENSVURG00010022536.1"/>
</dbReference>
<evidence type="ECO:0000256" key="4">
    <source>
        <dbReference type="ARBA" id="ARBA00022825"/>
    </source>
</evidence>
<dbReference type="SUPFAM" id="SSF50494">
    <property type="entry name" value="Trypsin-like serine proteases"/>
    <property type="match status" value="1"/>
</dbReference>
<dbReference type="InterPro" id="IPR009003">
    <property type="entry name" value="Peptidase_S1_PA"/>
</dbReference>
<reference evidence="10" key="1">
    <citation type="submission" date="2018-12" db="EMBL/GenBank/DDBJ databases">
        <authorList>
            <person name="Yazar S."/>
        </authorList>
    </citation>
    <scope>NUCLEOTIDE SEQUENCE [LARGE SCALE GENOMIC DNA]</scope>
</reference>
<dbReference type="InterPro" id="IPR043504">
    <property type="entry name" value="Peptidase_S1_PA_chymotrypsin"/>
</dbReference>
<dbReference type="InterPro" id="IPR018114">
    <property type="entry name" value="TRYPSIN_HIS"/>
</dbReference>
<dbReference type="PROSITE" id="PS50240">
    <property type="entry name" value="TRYPSIN_DOM"/>
    <property type="match status" value="1"/>
</dbReference>
<accession>A0A4X2LVH3</accession>
<sequence length="132" mass="14705">MNKWSSIYYMSFLYLYMILGLLFDFAFSFDDDDKIIGGYTCEANSLPYQVSLNFFGQHICGGSLISDQWVVSAAHCNILVILVAQWCVMESSRVLSPGAMAVPKRTNLVSTPKSASTWTGLRKLSLPTVNET</sequence>
<proteinExistence type="predicted"/>
<dbReference type="FunFam" id="2.40.10.10:FF:000166">
    <property type="entry name" value="Trypsin"/>
    <property type="match status" value="1"/>
</dbReference>